<reference evidence="2" key="3">
    <citation type="submission" date="2022-11" db="EMBL/GenBank/DDBJ databases">
        <title>Genomic repertoires linked with pathogenic potency of arthritogenic Prevotella copri isolated from the gut of rheumatoid arthritis patients.</title>
        <authorList>
            <person name="Nii T."/>
            <person name="Maeda Y."/>
            <person name="Motooka D."/>
            <person name="Naito M."/>
            <person name="Matsumoto Y."/>
            <person name="Ogawa T."/>
            <person name="Oguro-Igashira E."/>
            <person name="Kishikawa T."/>
            <person name="Yamashita M."/>
            <person name="Koizumi S."/>
            <person name="Kurakawa T."/>
            <person name="Okumura R."/>
            <person name="Kayama H."/>
            <person name="Murakami M."/>
            <person name="Sakaguchi T."/>
            <person name="Das B."/>
            <person name="Nakamura S."/>
            <person name="Okada Y."/>
            <person name="Kumanogoh A."/>
            <person name="Takeda K."/>
        </authorList>
    </citation>
    <scope>NUCLEOTIDE SEQUENCE</scope>
    <source>
        <strain evidence="2">H105_2-2</strain>
    </source>
</reference>
<evidence type="ECO:0008006" key="8">
    <source>
        <dbReference type="Google" id="ProtNLM"/>
    </source>
</evidence>
<dbReference type="AlphaFoldDB" id="A0A3R5YNE5"/>
<sequence>MRKFLLTFVAIIASCMAMAASIAENEVDYSYLRGTYTTSAYPNTYELLEENGFPKRACTIGVQMKALPYGYHYSWKILKGNGDEVLQVQPGTNFAYIGQNGHTDVFEFSISIIDETTGHPIMSRDISFVFIEGFNKPIVPPVGQ</sequence>
<proteinExistence type="predicted"/>
<protein>
    <recommendedName>
        <fullName evidence="8">Copper resistance protein NlpE</fullName>
    </recommendedName>
</protein>
<dbReference type="EMBL" id="VZAZ01000041">
    <property type="protein sequence ID" value="MQO55964.1"/>
    <property type="molecule type" value="Genomic_DNA"/>
</dbReference>
<dbReference type="Proteomes" id="UP000358159">
    <property type="component" value="Unassembled WGS sequence"/>
</dbReference>
<evidence type="ECO:0000313" key="7">
    <source>
        <dbReference type="Proteomes" id="UP001208620"/>
    </source>
</evidence>
<evidence type="ECO:0000313" key="2">
    <source>
        <dbReference type="EMBL" id="MCW4138600.1"/>
    </source>
</evidence>
<gene>
    <name evidence="4" type="ORF">DWV53_00405</name>
    <name evidence="3" type="ORF">F7D42_09640</name>
    <name evidence="2" type="ORF">ONT01_12665</name>
</gene>
<name>A0A3R5YNE5_9BACT</name>
<evidence type="ECO:0000313" key="3">
    <source>
        <dbReference type="EMBL" id="MQO55964.1"/>
    </source>
</evidence>
<dbReference type="EMBL" id="JAPDVD010000001">
    <property type="protein sequence ID" value="MCW4138600.1"/>
    <property type="molecule type" value="Genomic_DNA"/>
</dbReference>
<keyword evidence="1" id="KW-0732">Signal</keyword>
<evidence type="ECO:0000313" key="4">
    <source>
        <dbReference type="EMBL" id="RGW83080.1"/>
    </source>
</evidence>
<accession>A0A3R5YNE5</accession>
<evidence type="ECO:0000313" key="5">
    <source>
        <dbReference type="Proteomes" id="UP000285776"/>
    </source>
</evidence>
<evidence type="ECO:0000313" key="6">
    <source>
        <dbReference type="Proteomes" id="UP000358159"/>
    </source>
</evidence>
<dbReference type="PROSITE" id="PS51257">
    <property type="entry name" value="PROKAR_LIPOPROTEIN"/>
    <property type="match status" value="1"/>
</dbReference>
<evidence type="ECO:0000256" key="1">
    <source>
        <dbReference type="SAM" id="SignalP"/>
    </source>
</evidence>
<comment type="caution">
    <text evidence="2">The sequence shown here is derived from an EMBL/GenBank/DDBJ whole genome shotgun (WGS) entry which is preliminary data.</text>
</comment>
<feature type="signal peptide" evidence="1">
    <location>
        <begin position="1"/>
        <end position="19"/>
    </location>
</feature>
<dbReference type="Proteomes" id="UP000285776">
    <property type="component" value="Unassembled WGS sequence"/>
</dbReference>
<dbReference type="RefSeq" id="WP_118150870.1">
    <property type="nucleotide sequence ID" value="NZ_JAPDUO010000007.1"/>
</dbReference>
<reference evidence="4 5" key="1">
    <citation type="submission" date="2018-08" db="EMBL/GenBank/DDBJ databases">
        <title>A genome reference for cultivated species of the human gut microbiota.</title>
        <authorList>
            <person name="Zou Y."/>
            <person name="Xue W."/>
            <person name="Luo G."/>
        </authorList>
    </citation>
    <scope>NUCLEOTIDE SEQUENCE [LARGE SCALE GENOMIC DNA]</scope>
    <source>
        <strain evidence="4 5">AF10-17</strain>
    </source>
</reference>
<reference evidence="3 6" key="2">
    <citation type="submission" date="2019-09" db="EMBL/GenBank/DDBJ databases">
        <title>Distinct polysaccharide growth profiles of human intestinal Prevotella copri isolates.</title>
        <authorList>
            <person name="Fehlner-Peach H."/>
            <person name="Magnabosco C."/>
            <person name="Raghavan V."/>
            <person name="Scher J.U."/>
            <person name="Tett A."/>
            <person name="Cox L.M."/>
            <person name="Gottsegen C."/>
            <person name="Watters A."/>
            <person name="Wiltshire- Gordon J.D."/>
            <person name="Segata N."/>
            <person name="Bonneau R."/>
            <person name="Littman D.R."/>
        </authorList>
    </citation>
    <scope>NUCLEOTIDE SEQUENCE [LARGE SCALE GENOMIC DNA]</scope>
    <source>
        <strain evidence="3 6">BVe41219</strain>
    </source>
</reference>
<feature type="chain" id="PRO_5043187743" description="Copper resistance protein NlpE" evidence="1">
    <location>
        <begin position="20"/>
        <end position="144"/>
    </location>
</feature>
<organism evidence="2 7">
    <name type="scientific">Segatella copri</name>
    <dbReference type="NCBI Taxonomy" id="165179"/>
    <lineage>
        <taxon>Bacteria</taxon>
        <taxon>Pseudomonadati</taxon>
        <taxon>Bacteroidota</taxon>
        <taxon>Bacteroidia</taxon>
        <taxon>Bacteroidales</taxon>
        <taxon>Prevotellaceae</taxon>
        <taxon>Segatella</taxon>
    </lineage>
</organism>
<dbReference type="EMBL" id="QSAV01000001">
    <property type="protein sequence ID" value="RGW83080.1"/>
    <property type="molecule type" value="Genomic_DNA"/>
</dbReference>
<dbReference type="Proteomes" id="UP001208620">
    <property type="component" value="Unassembled WGS sequence"/>
</dbReference>